<dbReference type="InterPro" id="IPR015943">
    <property type="entry name" value="WD40/YVTN_repeat-like_dom_sf"/>
</dbReference>
<dbReference type="AlphaFoldDB" id="A0A1B7M1E1"/>
<dbReference type="RefSeq" id="WP_052504707.1">
    <property type="nucleotide sequence ID" value="NZ_LXEY01000012.1"/>
</dbReference>
<reference evidence="2 3" key="1">
    <citation type="submission" date="2016-04" db="EMBL/GenBank/DDBJ databases">
        <title>First whole genome shotgun sequence of the bacterium Enteractinococcus sp. strain UASWS1574.</title>
        <authorList>
            <person name="Crovadore J."/>
            <person name="Chablais R."/>
            <person name="Lefort F."/>
        </authorList>
    </citation>
    <scope>NUCLEOTIDE SEQUENCE [LARGE SCALE GENOMIC DNA]</scope>
    <source>
        <strain evidence="2 3">UASWS1574</strain>
    </source>
</reference>
<organism evidence="2 3">
    <name type="scientific">Enteractinococcus helveticum</name>
    <dbReference type="NCBI Taxonomy" id="1837282"/>
    <lineage>
        <taxon>Bacteria</taxon>
        <taxon>Bacillati</taxon>
        <taxon>Actinomycetota</taxon>
        <taxon>Actinomycetes</taxon>
        <taxon>Micrococcales</taxon>
        <taxon>Micrococcaceae</taxon>
    </lineage>
</organism>
<dbReference type="Proteomes" id="UP000078292">
    <property type="component" value="Unassembled WGS sequence"/>
</dbReference>
<proteinExistence type="predicted"/>
<protein>
    <recommendedName>
        <fullName evidence="4">Pyrrolo-quinoline quinone</fullName>
    </recommendedName>
</protein>
<feature type="chain" id="PRO_5008597215" description="Pyrrolo-quinoline quinone" evidence="1">
    <location>
        <begin position="26"/>
        <end position="407"/>
    </location>
</feature>
<sequence>MVKSQIRLGLAVLSAVVLTACGAHTTSQDDQLLPDYDPTPTQVNTPAVEADKADLWLPLQLAEQQVLSPGWLTAPLHADGVFLSAEHHHDVLTFRAVDTTGTILWEAQRPLSCTGFTLTAANDQHLAVLTDIDADVQTFGHTTATAYDLRTGQQVWGPVDVPGPHHGPGTVFAAPPEAAMGASGDKVVLDPASGQVLLDERQAPEAKILGEFYGLVLVARDDEVQAFETSALAEAGLEADPSWSLSTADHNWDDQQLHATAPSPNPDMEYGTGAILIGTNSTDRALISLVDGVIIAEEVAAAGQDSSSQTWVTVGQELAGYSPQGELLFVESLEGLQLIGVGGAIAYVENADGDVQTHNVITGALSRSYDPQAPGELVVPQLIDTNGAAILEGDHSYYLVPGYESRQ</sequence>
<gene>
    <name evidence="2" type="ORF">A6F49_06605</name>
</gene>
<evidence type="ECO:0000256" key="1">
    <source>
        <dbReference type="SAM" id="SignalP"/>
    </source>
</evidence>
<name>A0A1B7M1E1_9MICC</name>
<feature type="signal peptide" evidence="1">
    <location>
        <begin position="1"/>
        <end position="25"/>
    </location>
</feature>
<dbReference type="InterPro" id="IPR011047">
    <property type="entry name" value="Quinoprotein_ADH-like_sf"/>
</dbReference>
<dbReference type="STRING" id="1837282.A6F49_06605"/>
<evidence type="ECO:0008006" key="4">
    <source>
        <dbReference type="Google" id="ProtNLM"/>
    </source>
</evidence>
<evidence type="ECO:0000313" key="2">
    <source>
        <dbReference type="EMBL" id="OAV62375.1"/>
    </source>
</evidence>
<dbReference type="EMBL" id="LXEY01000012">
    <property type="protein sequence ID" value="OAV62375.1"/>
    <property type="molecule type" value="Genomic_DNA"/>
</dbReference>
<keyword evidence="1" id="KW-0732">Signal</keyword>
<dbReference type="OrthoDB" id="3422572at2"/>
<evidence type="ECO:0000313" key="3">
    <source>
        <dbReference type="Proteomes" id="UP000078292"/>
    </source>
</evidence>
<dbReference type="PROSITE" id="PS51257">
    <property type="entry name" value="PROKAR_LIPOPROTEIN"/>
    <property type="match status" value="1"/>
</dbReference>
<accession>A0A1B7M1E1</accession>
<dbReference type="SUPFAM" id="SSF50998">
    <property type="entry name" value="Quinoprotein alcohol dehydrogenase-like"/>
    <property type="match status" value="1"/>
</dbReference>
<dbReference type="Gene3D" id="2.130.10.10">
    <property type="entry name" value="YVTN repeat-like/Quinoprotein amine dehydrogenase"/>
    <property type="match status" value="1"/>
</dbReference>
<keyword evidence="3" id="KW-1185">Reference proteome</keyword>
<comment type="caution">
    <text evidence="2">The sequence shown here is derived from an EMBL/GenBank/DDBJ whole genome shotgun (WGS) entry which is preliminary data.</text>
</comment>